<feature type="compositionally biased region" description="Low complexity" evidence="1">
    <location>
        <begin position="247"/>
        <end position="259"/>
    </location>
</feature>
<dbReference type="Proteomes" id="UP000095281">
    <property type="component" value="Unplaced"/>
</dbReference>
<dbReference type="AlphaFoldDB" id="A0A1I8BHJ1"/>
<evidence type="ECO:0000313" key="4">
    <source>
        <dbReference type="WBParaSite" id="MhA1_Contig228.frz3.gene10"/>
    </source>
</evidence>
<dbReference type="Pfam" id="PF02931">
    <property type="entry name" value="Neur_chan_LBD"/>
    <property type="match status" value="1"/>
</dbReference>
<feature type="region of interest" description="Disordered" evidence="1">
    <location>
        <begin position="202"/>
        <end position="260"/>
    </location>
</feature>
<protein>
    <submittedName>
        <fullName evidence="4">Neur_chan_LBD domain-containing protein</fullName>
    </submittedName>
</protein>
<dbReference type="GO" id="GO:0016020">
    <property type="term" value="C:membrane"/>
    <property type="evidence" value="ECO:0007669"/>
    <property type="project" value="InterPro"/>
</dbReference>
<evidence type="ECO:0000259" key="2">
    <source>
        <dbReference type="Pfam" id="PF02931"/>
    </source>
</evidence>
<evidence type="ECO:0000256" key="1">
    <source>
        <dbReference type="SAM" id="MobiDB-lite"/>
    </source>
</evidence>
<feature type="compositionally biased region" description="Polar residues" evidence="1">
    <location>
        <begin position="368"/>
        <end position="383"/>
    </location>
</feature>
<dbReference type="Gene3D" id="2.70.170.10">
    <property type="entry name" value="Neurotransmitter-gated ion-channel ligand-binding domain"/>
    <property type="match status" value="1"/>
</dbReference>
<proteinExistence type="predicted"/>
<name>A0A1I8BHJ1_MELHA</name>
<evidence type="ECO:0000313" key="3">
    <source>
        <dbReference type="Proteomes" id="UP000095281"/>
    </source>
</evidence>
<feature type="compositionally biased region" description="Acidic residues" evidence="1">
    <location>
        <begin position="319"/>
        <end position="351"/>
    </location>
</feature>
<reference evidence="4" key="1">
    <citation type="submission" date="2016-11" db="UniProtKB">
        <authorList>
            <consortium name="WormBaseParasite"/>
        </authorList>
    </citation>
    <scope>IDENTIFICATION</scope>
</reference>
<feature type="compositionally biased region" description="Low complexity" evidence="1">
    <location>
        <begin position="203"/>
        <end position="219"/>
    </location>
</feature>
<dbReference type="InterPro" id="IPR036734">
    <property type="entry name" value="Neur_chan_lig-bd_sf"/>
</dbReference>
<organism evidence="3 4">
    <name type="scientific">Meloidogyne hapla</name>
    <name type="common">Root-knot nematode worm</name>
    <dbReference type="NCBI Taxonomy" id="6305"/>
    <lineage>
        <taxon>Eukaryota</taxon>
        <taxon>Metazoa</taxon>
        <taxon>Ecdysozoa</taxon>
        <taxon>Nematoda</taxon>
        <taxon>Chromadorea</taxon>
        <taxon>Rhabditida</taxon>
        <taxon>Tylenchina</taxon>
        <taxon>Tylenchomorpha</taxon>
        <taxon>Tylenchoidea</taxon>
        <taxon>Meloidogynidae</taxon>
        <taxon>Meloidogyninae</taxon>
        <taxon>Meloidogyne</taxon>
    </lineage>
</organism>
<feature type="domain" description="Neurotransmitter-gated ion-channel ligand-binding" evidence="2">
    <location>
        <begin position="583"/>
        <end position="643"/>
    </location>
</feature>
<dbReference type="InterPro" id="IPR006202">
    <property type="entry name" value="Neur_chan_lig-bd"/>
</dbReference>
<dbReference type="GO" id="GO:0005230">
    <property type="term" value="F:extracellular ligand-gated monoatomic ion channel activity"/>
    <property type="evidence" value="ECO:0007669"/>
    <property type="project" value="InterPro"/>
</dbReference>
<keyword evidence="3" id="KW-1185">Reference proteome</keyword>
<dbReference type="SUPFAM" id="SSF63712">
    <property type="entry name" value="Nicotinic receptor ligand binding domain-like"/>
    <property type="match status" value="1"/>
</dbReference>
<feature type="region of interest" description="Disordered" evidence="1">
    <location>
        <begin position="311"/>
        <end position="406"/>
    </location>
</feature>
<accession>A0A1I8BHJ1</accession>
<feature type="compositionally biased region" description="Basic and acidic residues" evidence="1">
    <location>
        <begin position="220"/>
        <end position="229"/>
    </location>
</feature>
<dbReference type="WBParaSite" id="MhA1_Contig228.frz3.gene10">
    <property type="protein sequence ID" value="MhA1_Contig228.frz3.gene10"/>
    <property type="gene ID" value="MhA1_Contig228.frz3.gene10"/>
</dbReference>
<sequence>MKKDAVSFYEYSRLYDRNQFVCVLNGEFGEQKGSGCVRKRSGHVRCWCFGRSNCNTPENSKLLYETFIGGDEKKFNKAVEHVDFVDLNDEEEEEEKEEIFFKNKNEEKINTTTLTNIKKEEEKLDKVKATKTTILMPLKGEGDEEEGKILKLENALYEASDWKKAMAAKTVHHHQQQENLQSKENIKLFSELSFKSTQKLETKMTISTTPRTTSETTQKSTEKILDKTTRLTAKSTSEAAPEAVQDTTPKTTSKTSKSSLINPSTVKTIYDSQNKVHVIHVSGRDRYDNLPVEQLLGSPAMRRIMEEEREKLKNKVEDNSAEEEDNEDDNLDEDEELDEDWEFEKDNDENDDFLKKTNKTKITERRSSSLSSTKINDSKNSPKNLLKTRLEQRQRSKTSSLEDDEFEEELKDLADEYFDSAFFSPSKTSGCDEGKINFKKMCKSSSLPLEEKMVDIPSNNLQTLPTTSTNNLEESAKRIIDKDCLKCDLRSSYCKRWTNGQITCECRQGFQRSKVSGRCVQSHPPSSHLHSSRYGDFAKRVEPSHGQEPSSSLSTDIGGLMLKYVEHEGDQQCVLGQAEKHATRILTDLLKRYDRNLVPSIKGVDVEIELLIQKVTEINELLSSSKMDIMLSQIWHDPGLNFEVNLEDIFV</sequence>